<dbReference type="AlphaFoldDB" id="A0A921TAS9"/>
<evidence type="ECO:0000256" key="1">
    <source>
        <dbReference type="SAM" id="MobiDB-lite"/>
    </source>
</evidence>
<reference evidence="2" key="1">
    <citation type="journal article" date="2021" name="PeerJ">
        <title>Extensive microbial diversity within the chicken gut microbiome revealed by metagenomics and culture.</title>
        <authorList>
            <person name="Gilroy R."/>
            <person name="Ravi A."/>
            <person name="Getino M."/>
            <person name="Pursley I."/>
            <person name="Horton D.L."/>
            <person name="Alikhan N.F."/>
            <person name="Baker D."/>
            <person name="Gharbi K."/>
            <person name="Hall N."/>
            <person name="Watson M."/>
            <person name="Adriaenssens E.M."/>
            <person name="Foster-Nyarko E."/>
            <person name="Jarju S."/>
            <person name="Secka A."/>
            <person name="Antonio M."/>
            <person name="Oren A."/>
            <person name="Chaudhuri R.R."/>
            <person name="La Ragione R."/>
            <person name="Hildebrand F."/>
            <person name="Pallen M.J."/>
        </authorList>
    </citation>
    <scope>NUCLEOTIDE SEQUENCE</scope>
    <source>
        <strain evidence="2">ChiSjej2B20-17149</strain>
    </source>
</reference>
<organism evidence="2 3">
    <name type="scientific">Pseudomonas lactis</name>
    <dbReference type="NCBI Taxonomy" id="1615674"/>
    <lineage>
        <taxon>Bacteria</taxon>
        <taxon>Pseudomonadati</taxon>
        <taxon>Pseudomonadota</taxon>
        <taxon>Gammaproteobacteria</taxon>
        <taxon>Pseudomonadales</taxon>
        <taxon>Pseudomonadaceae</taxon>
        <taxon>Pseudomonas</taxon>
    </lineage>
</organism>
<reference evidence="2" key="2">
    <citation type="submission" date="2021-09" db="EMBL/GenBank/DDBJ databases">
        <authorList>
            <person name="Gilroy R."/>
        </authorList>
    </citation>
    <scope>NUCLEOTIDE SEQUENCE</scope>
    <source>
        <strain evidence="2">ChiSjej2B20-17149</strain>
    </source>
</reference>
<comment type="caution">
    <text evidence="2">The sequence shown here is derived from an EMBL/GenBank/DDBJ whole genome shotgun (WGS) entry which is preliminary data.</text>
</comment>
<proteinExistence type="predicted"/>
<protein>
    <submittedName>
        <fullName evidence="2">Uncharacterized protein</fullName>
    </submittedName>
</protein>
<dbReference type="EMBL" id="DYTS01000402">
    <property type="protein sequence ID" value="HJH21630.1"/>
    <property type="molecule type" value="Genomic_DNA"/>
</dbReference>
<evidence type="ECO:0000313" key="2">
    <source>
        <dbReference type="EMBL" id="HJH21630.1"/>
    </source>
</evidence>
<dbReference type="RefSeq" id="WP_278918243.1">
    <property type="nucleotide sequence ID" value="NZ_DYTS01000402.1"/>
</dbReference>
<name>A0A921TAS9_9PSED</name>
<sequence length="186" mass="20776">MRRHWKSTEGKTMAYYKTSDAGVLAAWKAYRESADRLQVQGEEFAKRFVGATALFQTSMHSGRNFYGLKFNPPMPQPLWTKPDPKADSSQFPRSSLPSGTKGEERKALKLELQKLQEEFKEHKPKDKADLQPFLDAMGLGGGSLFFSSYKHVVTPDCIYVSTSAKPNGVMTEILGSEYEAAEAANN</sequence>
<dbReference type="Proteomes" id="UP000752172">
    <property type="component" value="Unassembled WGS sequence"/>
</dbReference>
<feature type="region of interest" description="Disordered" evidence="1">
    <location>
        <begin position="76"/>
        <end position="104"/>
    </location>
</feature>
<feature type="compositionally biased region" description="Polar residues" evidence="1">
    <location>
        <begin position="87"/>
        <end position="98"/>
    </location>
</feature>
<evidence type="ECO:0000313" key="3">
    <source>
        <dbReference type="Proteomes" id="UP000752172"/>
    </source>
</evidence>
<accession>A0A921TAS9</accession>
<gene>
    <name evidence="2" type="ORF">K8W20_23355</name>
</gene>